<evidence type="ECO:0000259" key="3">
    <source>
        <dbReference type="PROSITE" id="PS51186"/>
    </source>
</evidence>
<feature type="domain" description="N-acetyltransferase" evidence="3">
    <location>
        <begin position="3"/>
        <end position="153"/>
    </location>
</feature>
<evidence type="ECO:0000256" key="1">
    <source>
        <dbReference type="ARBA" id="ARBA00022679"/>
    </source>
</evidence>
<dbReference type="InterPro" id="IPR016181">
    <property type="entry name" value="Acyl_CoA_acyltransferase"/>
</dbReference>
<dbReference type="InterPro" id="IPR000182">
    <property type="entry name" value="GNAT_dom"/>
</dbReference>
<dbReference type="PANTHER" id="PTHR43877:SF2">
    <property type="entry name" value="AMINOALKYLPHOSPHONATE N-ACETYLTRANSFERASE-RELATED"/>
    <property type="match status" value="1"/>
</dbReference>
<evidence type="ECO:0000256" key="2">
    <source>
        <dbReference type="ARBA" id="ARBA00023315"/>
    </source>
</evidence>
<keyword evidence="2" id="KW-0012">Acyltransferase</keyword>
<dbReference type="GO" id="GO:0016747">
    <property type="term" value="F:acyltransferase activity, transferring groups other than amino-acyl groups"/>
    <property type="evidence" value="ECO:0007669"/>
    <property type="project" value="InterPro"/>
</dbReference>
<dbReference type="EMBL" id="AP022569">
    <property type="protein sequence ID" value="BBX47764.1"/>
    <property type="molecule type" value="Genomic_DNA"/>
</dbReference>
<dbReference type="SUPFAM" id="SSF55729">
    <property type="entry name" value="Acyl-CoA N-acyltransferases (Nat)"/>
    <property type="match status" value="1"/>
</dbReference>
<name>A0A7I7L116_9MYCO</name>
<dbReference type="PANTHER" id="PTHR43877">
    <property type="entry name" value="AMINOALKYLPHOSPHONATE N-ACETYLTRANSFERASE-RELATED-RELATED"/>
    <property type="match status" value="1"/>
</dbReference>
<dbReference type="InterPro" id="IPR050832">
    <property type="entry name" value="Bact_Acetyltransf"/>
</dbReference>
<dbReference type="KEGG" id="mcoo:MCOO_37790"/>
<protein>
    <submittedName>
        <fullName evidence="4">N-acetyltransferase</fullName>
    </submittedName>
</protein>
<dbReference type="Gene3D" id="3.40.630.30">
    <property type="match status" value="1"/>
</dbReference>
<gene>
    <name evidence="4" type="ORF">MCOO_37790</name>
</gene>
<accession>A0A7I7L116</accession>
<dbReference type="PROSITE" id="PS51186">
    <property type="entry name" value="GNAT"/>
    <property type="match status" value="1"/>
</dbReference>
<sequence length="153" mass="16830">MAVAFDDARAQPLLDELAVEYAQRYDSTPPTIMSWLTSVPVGEFAPPDGGFLIGELDGTPVTGGAFQRFDAETAELKRVWTDSAHRRRGLASALLAELESVIAARGYRRVYLTTGHRQPEAEALYESFGYTRLAEPLAARGPVFPIAFVKELR</sequence>
<evidence type="ECO:0000313" key="5">
    <source>
        <dbReference type="Proteomes" id="UP000465866"/>
    </source>
</evidence>
<proteinExistence type="predicted"/>
<reference evidence="4 5" key="1">
    <citation type="journal article" date="2019" name="Emerg. Microbes Infect.">
        <title>Comprehensive subspecies identification of 175 nontuberculous mycobacteria species based on 7547 genomic profiles.</title>
        <authorList>
            <person name="Matsumoto Y."/>
            <person name="Kinjo T."/>
            <person name="Motooka D."/>
            <person name="Nabeya D."/>
            <person name="Jung N."/>
            <person name="Uechi K."/>
            <person name="Horii T."/>
            <person name="Iida T."/>
            <person name="Fujita J."/>
            <person name="Nakamura S."/>
        </authorList>
    </citation>
    <scope>NUCLEOTIDE SEQUENCE [LARGE SCALE GENOMIC DNA]</scope>
    <source>
        <strain evidence="4 5">JCM 12404</strain>
    </source>
</reference>
<dbReference type="Pfam" id="PF00583">
    <property type="entry name" value="Acetyltransf_1"/>
    <property type="match status" value="1"/>
</dbReference>
<evidence type="ECO:0000313" key="4">
    <source>
        <dbReference type="EMBL" id="BBX47764.1"/>
    </source>
</evidence>
<keyword evidence="5" id="KW-1185">Reference proteome</keyword>
<dbReference type="Proteomes" id="UP000465866">
    <property type="component" value="Chromosome"/>
</dbReference>
<dbReference type="AlphaFoldDB" id="A0A7I7L116"/>
<dbReference type="CDD" id="cd04301">
    <property type="entry name" value="NAT_SF"/>
    <property type="match status" value="1"/>
</dbReference>
<keyword evidence="1 4" id="KW-0808">Transferase</keyword>
<organism evidence="4 5">
    <name type="scientific">Mycobacterium cookii</name>
    <dbReference type="NCBI Taxonomy" id="1775"/>
    <lineage>
        <taxon>Bacteria</taxon>
        <taxon>Bacillati</taxon>
        <taxon>Actinomycetota</taxon>
        <taxon>Actinomycetes</taxon>
        <taxon>Mycobacteriales</taxon>
        <taxon>Mycobacteriaceae</taxon>
        <taxon>Mycobacterium</taxon>
    </lineage>
</organism>